<dbReference type="Proteomes" id="UP001162164">
    <property type="component" value="Unassembled WGS sequence"/>
</dbReference>
<name>A0ABQ9IS55_9CUCU</name>
<sequence>MNLIYHLPKHFQEQILSYRMSSPYLITGYLEPEERRKILLEYYALILESFFQPIAITPETTDEVVTSACILDSKVLAPNEQNMDDSHLLLPTKNLLPLTGNMVRARQPPTEIRDTFRTYFNGVDILFQFNSKLTKSNKFTSPRWIKTLHALSPTAIAPAAKMTVPLYCVAASDLPGLSPESPAVCTTHSGDSRAIRNNFNTYSVFGFGL</sequence>
<evidence type="ECO:0000313" key="2">
    <source>
        <dbReference type="Proteomes" id="UP001162164"/>
    </source>
</evidence>
<evidence type="ECO:0000313" key="1">
    <source>
        <dbReference type="EMBL" id="KAJ8955523.1"/>
    </source>
</evidence>
<keyword evidence="2" id="KW-1185">Reference proteome</keyword>
<proteinExistence type="predicted"/>
<comment type="caution">
    <text evidence="1">The sequence shown here is derived from an EMBL/GenBank/DDBJ whole genome shotgun (WGS) entry which is preliminary data.</text>
</comment>
<reference evidence="1" key="1">
    <citation type="journal article" date="2023" name="Insect Mol. Biol.">
        <title>Genome sequencing provides insights into the evolution of gene families encoding plant cell wall-degrading enzymes in longhorned beetles.</title>
        <authorList>
            <person name="Shin N.R."/>
            <person name="Okamura Y."/>
            <person name="Kirsch R."/>
            <person name="Pauchet Y."/>
        </authorList>
    </citation>
    <scope>NUCLEOTIDE SEQUENCE</scope>
    <source>
        <strain evidence="1">MMC_N1</strain>
    </source>
</reference>
<gene>
    <name evidence="1" type="ORF">NQ317_012654</name>
</gene>
<dbReference type="EMBL" id="JAPWTJ010003520">
    <property type="protein sequence ID" value="KAJ8955523.1"/>
    <property type="molecule type" value="Genomic_DNA"/>
</dbReference>
<protein>
    <submittedName>
        <fullName evidence="1">Uncharacterized protein</fullName>
    </submittedName>
</protein>
<organism evidence="1 2">
    <name type="scientific">Molorchus minor</name>
    <dbReference type="NCBI Taxonomy" id="1323400"/>
    <lineage>
        <taxon>Eukaryota</taxon>
        <taxon>Metazoa</taxon>
        <taxon>Ecdysozoa</taxon>
        <taxon>Arthropoda</taxon>
        <taxon>Hexapoda</taxon>
        <taxon>Insecta</taxon>
        <taxon>Pterygota</taxon>
        <taxon>Neoptera</taxon>
        <taxon>Endopterygota</taxon>
        <taxon>Coleoptera</taxon>
        <taxon>Polyphaga</taxon>
        <taxon>Cucujiformia</taxon>
        <taxon>Chrysomeloidea</taxon>
        <taxon>Cerambycidae</taxon>
        <taxon>Lamiinae</taxon>
        <taxon>Monochamini</taxon>
        <taxon>Molorchus</taxon>
    </lineage>
</organism>
<accession>A0ABQ9IS55</accession>